<keyword evidence="4" id="KW-0489">Methyltransferase</keyword>
<gene>
    <name evidence="4" type="ORF">GCM10010430_43900</name>
</gene>
<dbReference type="InterPro" id="IPR036414">
    <property type="entry name" value="YaeB_N_sf"/>
</dbReference>
<keyword evidence="4" id="KW-0808">Transferase</keyword>
<proteinExistence type="inferred from homology"/>
<dbReference type="PANTHER" id="PTHR12818:SF0">
    <property type="entry name" value="TRNA (ADENINE(37)-N6)-METHYLTRANSFERASE"/>
    <property type="match status" value="1"/>
</dbReference>
<dbReference type="RefSeq" id="WP_344638169.1">
    <property type="nucleotide sequence ID" value="NZ_BAAATR010000020.1"/>
</dbReference>
<evidence type="ECO:0000313" key="5">
    <source>
        <dbReference type="Proteomes" id="UP001500305"/>
    </source>
</evidence>
<dbReference type="EMBL" id="BAAATR010000020">
    <property type="protein sequence ID" value="GAA2255315.1"/>
    <property type="molecule type" value="Genomic_DNA"/>
</dbReference>
<dbReference type="Gene3D" id="2.40.30.70">
    <property type="entry name" value="YaeB-like"/>
    <property type="match status" value="1"/>
</dbReference>
<dbReference type="InterPro" id="IPR023370">
    <property type="entry name" value="TrmO-like_N"/>
</dbReference>
<dbReference type="Proteomes" id="UP001500305">
    <property type="component" value="Unassembled WGS sequence"/>
</dbReference>
<dbReference type="Pfam" id="PF01980">
    <property type="entry name" value="TrmO_N"/>
    <property type="match status" value="1"/>
</dbReference>
<protein>
    <submittedName>
        <fullName evidence="4">SAM-dependent methyltransferase</fullName>
    </submittedName>
</protein>
<dbReference type="CDD" id="cd09281">
    <property type="entry name" value="UPF0066"/>
    <property type="match status" value="1"/>
</dbReference>
<evidence type="ECO:0000256" key="2">
    <source>
        <dbReference type="ARBA" id="ARBA00033753"/>
    </source>
</evidence>
<evidence type="ECO:0000259" key="3">
    <source>
        <dbReference type="PROSITE" id="PS51668"/>
    </source>
</evidence>
<dbReference type="GO" id="GO:0008168">
    <property type="term" value="F:methyltransferase activity"/>
    <property type="evidence" value="ECO:0007669"/>
    <property type="project" value="UniProtKB-KW"/>
</dbReference>
<feature type="domain" description="TsaA-like" evidence="3">
    <location>
        <begin position="9"/>
        <end position="141"/>
    </location>
</feature>
<comment type="similarity">
    <text evidence="2">Belongs to the tRNA methyltransferase O family.</text>
</comment>
<reference evidence="5" key="1">
    <citation type="journal article" date="2019" name="Int. J. Syst. Evol. Microbiol.">
        <title>The Global Catalogue of Microorganisms (GCM) 10K type strain sequencing project: providing services to taxonomists for standard genome sequencing and annotation.</title>
        <authorList>
            <consortium name="The Broad Institute Genomics Platform"/>
            <consortium name="The Broad Institute Genome Sequencing Center for Infectious Disease"/>
            <person name="Wu L."/>
            <person name="Ma J."/>
        </authorList>
    </citation>
    <scope>NUCLEOTIDE SEQUENCE [LARGE SCALE GENOMIC DNA]</scope>
    <source>
        <strain evidence="5">JCM 7356</strain>
    </source>
</reference>
<keyword evidence="1" id="KW-0949">S-adenosyl-L-methionine</keyword>
<keyword evidence="5" id="KW-1185">Reference proteome</keyword>
<dbReference type="PROSITE" id="PS51668">
    <property type="entry name" value="TSAA_2"/>
    <property type="match status" value="1"/>
</dbReference>
<dbReference type="SUPFAM" id="SSF118196">
    <property type="entry name" value="YaeB-like"/>
    <property type="match status" value="1"/>
</dbReference>
<comment type="caution">
    <text evidence="4">The sequence shown here is derived from an EMBL/GenBank/DDBJ whole genome shotgun (WGS) entry which is preliminary data.</text>
</comment>
<dbReference type="GO" id="GO:0032259">
    <property type="term" value="P:methylation"/>
    <property type="evidence" value="ECO:0007669"/>
    <property type="project" value="UniProtKB-KW"/>
</dbReference>
<name>A0ABP5R9S6_9ACTN</name>
<dbReference type="InterPro" id="IPR040372">
    <property type="entry name" value="YaeB-like"/>
</dbReference>
<dbReference type="InterPro" id="IPR036413">
    <property type="entry name" value="YaeB-like_sf"/>
</dbReference>
<dbReference type="PANTHER" id="PTHR12818">
    <property type="entry name" value="TRNA (ADENINE(37)-N6)-METHYLTRANSFERASE"/>
    <property type="match status" value="1"/>
</dbReference>
<evidence type="ECO:0000313" key="4">
    <source>
        <dbReference type="EMBL" id="GAA2255315.1"/>
    </source>
</evidence>
<organism evidence="4 5">
    <name type="scientific">Kitasatospora cystarginea</name>
    <dbReference type="NCBI Taxonomy" id="58350"/>
    <lineage>
        <taxon>Bacteria</taxon>
        <taxon>Bacillati</taxon>
        <taxon>Actinomycetota</taxon>
        <taxon>Actinomycetes</taxon>
        <taxon>Kitasatosporales</taxon>
        <taxon>Streptomycetaceae</taxon>
        <taxon>Kitasatospora</taxon>
    </lineage>
</organism>
<evidence type="ECO:0000256" key="1">
    <source>
        <dbReference type="ARBA" id="ARBA00022691"/>
    </source>
</evidence>
<accession>A0ABP5R9S6</accession>
<sequence>MSPQQTIALPVIAHVVSPRSEVSDDYWGGVQSIIRLVPEMPLDTLEGLEDFSHLEVVFHFHLASPADVHLGARSPRNNPAWSPTGTFVHRNHRRPAQIGISHPRLIKVEGRDIHIEDLDAVNGTPVIDIAPYFLEFGPRGAVHEPAWPREMLQEYWNPSR</sequence>